<dbReference type="AlphaFoldDB" id="A0A8K0PC23"/>
<dbReference type="InterPro" id="IPR036691">
    <property type="entry name" value="Endo/exonu/phosph_ase_sf"/>
</dbReference>
<evidence type="ECO:0000313" key="3">
    <source>
        <dbReference type="Proteomes" id="UP000792457"/>
    </source>
</evidence>
<dbReference type="PANTHER" id="PTHR33273:SF2">
    <property type="entry name" value="ENDONUCLEASE_EXONUCLEASE_PHOSPHATASE DOMAIN-CONTAINING PROTEIN"/>
    <property type="match status" value="1"/>
</dbReference>
<feature type="domain" description="Endonuclease/exonuclease/phosphatase" evidence="1">
    <location>
        <begin position="72"/>
        <end position="189"/>
    </location>
</feature>
<dbReference type="SUPFAM" id="SSF56219">
    <property type="entry name" value="DNase I-like"/>
    <property type="match status" value="1"/>
</dbReference>
<evidence type="ECO:0000313" key="2">
    <source>
        <dbReference type="EMBL" id="KAG8238039.1"/>
    </source>
</evidence>
<gene>
    <name evidence="2" type="ORF">J437_LFUL017613</name>
</gene>
<organism evidence="2 3">
    <name type="scientific">Ladona fulva</name>
    <name type="common">Scarce chaser dragonfly</name>
    <name type="synonym">Libellula fulva</name>
    <dbReference type="NCBI Taxonomy" id="123851"/>
    <lineage>
        <taxon>Eukaryota</taxon>
        <taxon>Metazoa</taxon>
        <taxon>Ecdysozoa</taxon>
        <taxon>Arthropoda</taxon>
        <taxon>Hexapoda</taxon>
        <taxon>Insecta</taxon>
        <taxon>Pterygota</taxon>
        <taxon>Palaeoptera</taxon>
        <taxon>Odonata</taxon>
        <taxon>Epiprocta</taxon>
        <taxon>Anisoptera</taxon>
        <taxon>Libelluloidea</taxon>
        <taxon>Libellulidae</taxon>
        <taxon>Ladona</taxon>
    </lineage>
</organism>
<keyword evidence="3" id="KW-1185">Reference proteome</keyword>
<dbReference type="Gene3D" id="3.60.10.10">
    <property type="entry name" value="Endonuclease/exonuclease/phosphatase"/>
    <property type="match status" value="1"/>
</dbReference>
<dbReference type="PANTHER" id="PTHR33273">
    <property type="entry name" value="DOMAIN-CONTAINING PROTEIN, PUTATIVE-RELATED"/>
    <property type="match status" value="1"/>
</dbReference>
<reference evidence="2" key="1">
    <citation type="submission" date="2013-04" db="EMBL/GenBank/DDBJ databases">
        <authorList>
            <person name="Qu J."/>
            <person name="Murali S.C."/>
            <person name="Bandaranaike D."/>
            <person name="Bellair M."/>
            <person name="Blankenburg K."/>
            <person name="Chao H."/>
            <person name="Dinh H."/>
            <person name="Doddapaneni H."/>
            <person name="Downs B."/>
            <person name="Dugan-Rocha S."/>
            <person name="Elkadiri S."/>
            <person name="Gnanaolivu R.D."/>
            <person name="Hernandez B."/>
            <person name="Javaid M."/>
            <person name="Jayaseelan J.C."/>
            <person name="Lee S."/>
            <person name="Li M."/>
            <person name="Ming W."/>
            <person name="Munidasa M."/>
            <person name="Muniz J."/>
            <person name="Nguyen L."/>
            <person name="Ongeri F."/>
            <person name="Osuji N."/>
            <person name="Pu L.-L."/>
            <person name="Puazo M."/>
            <person name="Qu C."/>
            <person name="Quiroz J."/>
            <person name="Raj R."/>
            <person name="Weissenberger G."/>
            <person name="Xin Y."/>
            <person name="Zou X."/>
            <person name="Han Y."/>
            <person name="Richards S."/>
            <person name="Worley K."/>
            <person name="Muzny D."/>
            <person name="Gibbs R."/>
        </authorList>
    </citation>
    <scope>NUCLEOTIDE SEQUENCE</scope>
    <source>
        <strain evidence="2">Sampled in the wild</strain>
    </source>
</reference>
<dbReference type="OrthoDB" id="410155at2759"/>
<evidence type="ECO:0000259" key="1">
    <source>
        <dbReference type="Pfam" id="PF14529"/>
    </source>
</evidence>
<comment type="caution">
    <text evidence="2">The sequence shown here is derived from an EMBL/GenBank/DDBJ whole genome shotgun (WGS) entry which is preliminary data.</text>
</comment>
<name>A0A8K0PC23_LADFU</name>
<reference evidence="2" key="2">
    <citation type="submission" date="2017-10" db="EMBL/GenBank/DDBJ databases">
        <title>Ladona fulva Genome sequencing and assembly.</title>
        <authorList>
            <person name="Murali S."/>
            <person name="Richards S."/>
            <person name="Bandaranaike D."/>
            <person name="Bellair M."/>
            <person name="Blankenburg K."/>
            <person name="Chao H."/>
            <person name="Dinh H."/>
            <person name="Doddapaneni H."/>
            <person name="Dugan-Rocha S."/>
            <person name="Elkadiri S."/>
            <person name="Gnanaolivu R."/>
            <person name="Hernandez B."/>
            <person name="Skinner E."/>
            <person name="Javaid M."/>
            <person name="Lee S."/>
            <person name="Li M."/>
            <person name="Ming W."/>
            <person name="Munidasa M."/>
            <person name="Muniz J."/>
            <person name="Nguyen L."/>
            <person name="Hughes D."/>
            <person name="Osuji N."/>
            <person name="Pu L.-L."/>
            <person name="Puazo M."/>
            <person name="Qu C."/>
            <person name="Quiroz J."/>
            <person name="Raj R."/>
            <person name="Weissenberger G."/>
            <person name="Xin Y."/>
            <person name="Zou X."/>
            <person name="Han Y."/>
            <person name="Worley K."/>
            <person name="Muzny D."/>
            <person name="Gibbs R."/>
        </authorList>
    </citation>
    <scope>NUCLEOTIDE SEQUENCE</scope>
    <source>
        <strain evidence="2">Sampled in the wild</strain>
    </source>
</reference>
<dbReference type="InterPro" id="IPR005135">
    <property type="entry name" value="Endo/exonuclease/phosphatase"/>
</dbReference>
<dbReference type="GO" id="GO:0003824">
    <property type="term" value="F:catalytic activity"/>
    <property type="evidence" value="ECO:0007669"/>
    <property type="project" value="InterPro"/>
</dbReference>
<accession>A0A8K0PC23</accession>
<protein>
    <recommendedName>
        <fullName evidence="1">Endonuclease/exonuclease/phosphatase domain-containing protein</fullName>
    </recommendedName>
</protein>
<dbReference type="Proteomes" id="UP000792457">
    <property type="component" value="Unassembled WGS sequence"/>
</dbReference>
<dbReference type="Pfam" id="PF14529">
    <property type="entry name" value="Exo_endo_phos_2"/>
    <property type="match status" value="1"/>
</dbReference>
<sequence length="479" mass="55780">MGICAIQETHLTITQKIHTPNFQLICKDRLQRGGGVAFLVNNNIGIKILPRIKFNVVEYIGITVLHNNEPLNLFSIYIPPRGKYTQNELDTELRTLLTFNGKNVYMGDWNCKHIAWGSRTFNPNGNLLFKIINDLNTESQNINIHSPYQPTHFHQNKSTDLLDFIITNNHSHSINKSVLFEFQSDHLPLLIDIQITQHLNITQTITITNWEKYYEYIQNHIYNIHTLQEYTPKHIDTQTKLITDLFYLAKTYSSKTTPKLTKQQLKLPQHIHKLISLCNKHRRLFLKYKNPADQLLHQSYKKEIRKEIQNIKNQEWTEKIESLKFEDNSIWRITKALTKTVQPPTPLVHNNTYYSDPQNKANIFANYLGEIMVSPKINYKTDNNVITHYNSIEFTPNSEPNLITPNEIKLNIKNLKTKKAPGSDDKTNQMLKIASNIPHFLTLLSDIFNACLTTSHFPTKWKLGIWCVKWKIKVNAAKS</sequence>
<dbReference type="EMBL" id="KZ309269">
    <property type="protein sequence ID" value="KAG8238039.1"/>
    <property type="molecule type" value="Genomic_DNA"/>
</dbReference>
<proteinExistence type="predicted"/>